<reference evidence="5" key="1">
    <citation type="submission" date="2018-05" db="EMBL/GenBank/DDBJ databases">
        <authorList>
            <person name="Lanie J.A."/>
            <person name="Ng W.-L."/>
            <person name="Kazmierczak K.M."/>
            <person name="Andrzejewski T.M."/>
            <person name="Davidsen T.M."/>
            <person name="Wayne K.J."/>
            <person name="Tettelin H."/>
            <person name="Glass J.I."/>
            <person name="Rusch D."/>
            <person name="Podicherti R."/>
            <person name="Tsui H.-C.T."/>
            <person name="Winkler M.E."/>
        </authorList>
    </citation>
    <scope>NUCLEOTIDE SEQUENCE</scope>
</reference>
<evidence type="ECO:0000256" key="2">
    <source>
        <dbReference type="ARBA" id="ARBA00022840"/>
    </source>
</evidence>
<name>A0A381TTK0_9ZZZZ</name>
<accession>A0A381TTK0</accession>
<dbReference type="GO" id="GO:0006012">
    <property type="term" value="P:galactose metabolic process"/>
    <property type="evidence" value="ECO:0007669"/>
    <property type="project" value="TreeGrafter"/>
</dbReference>
<dbReference type="InterPro" id="IPR020568">
    <property type="entry name" value="Ribosomal_Su5_D2-typ_SF"/>
</dbReference>
<evidence type="ECO:0000313" key="5">
    <source>
        <dbReference type="EMBL" id="SVA17363.1"/>
    </source>
</evidence>
<dbReference type="SUPFAM" id="SSF55060">
    <property type="entry name" value="GHMP Kinase, C-terminal domain"/>
    <property type="match status" value="1"/>
</dbReference>
<dbReference type="EMBL" id="UINC01004859">
    <property type="protein sequence ID" value="SVA17363.1"/>
    <property type="molecule type" value="Genomic_DNA"/>
</dbReference>
<dbReference type="PANTHER" id="PTHR10457">
    <property type="entry name" value="MEVALONATE KINASE/GALACTOKINASE"/>
    <property type="match status" value="1"/>
</dbReference>
<dbReference type="SUPFAM" id="SSF54211">
    <property type="entry name" value="Ribosomal protein S5 domain 2-like"/>
    <property type="match status" value="1"/>
</dbReference>
<dbReference type="Gene3D" id="3.30.230.120">
    <property type="match status" value="1"/>
</dbReference>
<dbReference type="InterPro" id="IPR013750">
    <property type="entry name" value="GHMP_kinase_C_dom"/>
</dbReference>
<keyword evidence="1" id="KW-0547">Nucleotide-binding</keyword>
<keyword evidence="2" id="KW-0067">ATP-binding</keyword>
<dbReference type="AlphaFoldDB" id="A0A381TTK0"/>
<protein>
    <recommendedName>
        <fullName evidence="6">GHMP kinase</fullName>
    </recommendedName>
</protein>
<proteinExistence type="predicted"/>
<feature type="domain" description="GHMP kinase N-terminal" evidence="3">
    <location>
        <begin position="52"/>
        <end position="135"/>
    </location>
</feature>
<dbReference type="PRINTS" id="PR00959">
    <property type="entry name" value="MEVGALKINASE"/>
</dbReference>
<evidence type="ECO:0000256" key="1">
    <source>
        <dbReference type="ARBA" id="ARBA00022741"/>
    </source>
</evidence>
<feature type="domain" description="GHMP kinase C-terminal" evidence="4">
    <location>
        <begin position="241"/>
        <end position="310"/>
    </location>
</feature>
<dbReference type="InterPro" id="IPR036554">
    <property type="entry name" value="GHMP_kinase_C_sf"/>
</dbReference>
<dbReference type="GO" id="GO:0005524">
    <property type="term" value="F:ATP binding"/>
    <property type="evidence" value="ECO:0007669"/>
    <property type="project" value="UniProtKB-KW"/>
</dbReference>
<evidence type="ECO:0000259" key="4">
    <source>
        <dbReference type="Pfam" id="PF08544"/>
    </source>
</evidence>
<evidence type="ECO:0000259" key="3">
    <source>
        <dbReference type="Pfam" id="PF00288"/>
    </source>
</evidence>
<dbReference type="GO" id="GO:0004335">
    <property type="term" value="F:galactokinase activity"/>
    <property type="evidence" value="ECO:0007669"/>
    <property type="project" value="TreeGrafter"/>
</dbReference>
<evidence type="ECO:0008006" key="6">
    <source>
        <dbReference type="Google" id="ProtNLM"/>
    </source>
</evidence>
<dbReference type="PANTHER" id="PTHR10457:SF7">
    <property type="entry name" value="GALACTOKINASE-RELATED"/>
    <property type="match status" value="1"/>
</dbReference>
<sequence>MAISLRSIIKSVPRNDSLVIIRKPDIDETEKFDLNKIKYSSSKDHFKSGLKVCKRFGFKFSKGFDCELRSNIPIKAGTSSSSSILVTWIHFLSQIADNAKKLDRNTIAELAYQAEVIEFNSPGGMMDQYSTSLGGLIYLESNPKISIEQIDTNLGAFVLGDSLEQKDTIGILSRCRDSRISILNKMKKLNSKINFQIISHDQIDEYNLTADENKLLSGTIKNRDLLFEAKKELNKPKLDQEFFGSLLSEHHSILRNDLKISTPKIELMLKSSLEAGAYGGKINGSGGGGCMFAYCPNNPEEVRDAINNAGGRAHIVYADDGTTINTK</sequence>
<dbReference type="GO" id="GO:0005829">
    <property type="term" value="C:cytosol"/>
    <property type="evidence" value="ECO:0007669"/>
    <property type="project" value="TreeGrafter"/>
</dbReference>
<dbReference type="Pfam" id="PF08544">
    <property type="entry name" value="GHMP_kinases_C"/>
    <property type="match status" value="1"/>
</dbReference>
<dbReference type="InterPro" id="IPR006204">
    <property type="entry name" value="GHMP_kinase_N_dom"/>
</dbReference>
<organism evidence="5">
    <name type="scientific">marine metagenome</name>
    <dbReference type="NCBI Taxonomy" id="408172"/>
    <lineage>
        <taxon>unclassified sequences</taxon>
        <taxon>metagenomes</taxon>
        <taxon>ecological metagenomes</taxon>
    </lineage>
</organism>
<dbReference type="Pfam" id="PF00288">
    <property type="entry name" value="GHMP_kinases_N"/>
    <property type="match status" value="1"/>
</dbReference>
<gene>
    <name evidence="5" type="ORF">METZ01_LOCUS70217</name>
</gene>